<dbReference type="InterPro" id="IPR041374">
    <property type="entry name" value="BaeRF_family12"/>
</dbReference>
<sequence>MILPNGTTVAVVDGKKLRLFRNDGTESCIQLVEETIAEIPPANRRSGLRSRNDPVKRRSLRREKDDFVARAAAYLDRLILDRKIISLFVVTDPWTLGELQRHFHDATRETLIGELLGRDFTSSSVGSIEAALTRA</sequence>
<dbReference type="EMBL" id="JBHRTK010000031">
    <property type="protein sequence ID" value="MFC3208999.1"/>
    <property type="molecule type" value="Genomic_DNA"/>
</dbReference>
<dbReference type="Proteomes" id="UP001595583">
    <property type="component" value="Unassembled WGS sequence"/>
</dbReference>
<evidence type="ECO:0000313" key="2">
    <source>
        <dbReference type="Proteomes" id="UP001595583"/>
    </source>
</evidence>
<dbReference type="RefSeq" id="WP_378225030.1">
    <property type="nucleotide sequence ID" value="NZ_JBHRTK010000031.1"/>
</dbReference>
<organism evidence="1 2">
    <name type="scientific">Aquamicrobium soli</name>
    <dbReference type="NCBI Taxonomy" id="1811518"/>
    <lineage>
        <taxon>Bacteria</taxon>
        <taxon>Pseudomonadati</taxon>
        <taxon>Pseudomonadota</taxon>
        <taxon>Alphaproteobacteria</taxon>
        <taxon>Hyphomicrobiales</taxon>
        <taxon>Phyllobacteriaceae</taxon>
        <taxon>Aquamicrobium</taxon>
    </lineage>
</organism>
<proteinExistence type="predicted"/>
<protein>
    <submittedName>
        <fullName evidence="1">Host attachment protein</fullName>
    </submittedName>
</protein>
<reference evidence="2" key="1">
    <citation type="journal article" date="2019" name="Int. J. Syst. Evol. Microbiol.">
        <title>The Global Catalogue of Microorganisms (GCM) 10K type strain sequencing project: providing services to taxonomists for standard genome sequencing and annotation.</title>
        <authorList>
            <consortium name="The Broad Institute Genomics Platform"/>
            <consortium name="The Broad Institute Genome Sequencing Center for Infectious Disease"/>
            <person name="Wu L."/>
            <person name="Ma J."/>
        </authorList>
    </citation>
    <scope>NUCLEOTIDE SEQUENCE [LARGE SCALE GENOMIC DNA]</scope>
    <source>
        <strain evidence="2">KCTC 52165</strain>
    </source>
</reference>
<gene>
    <name evidence="1" type="ORF">ACFOHJ_22510</name>
</gene>
<evidence type="ECO:0000313" key="1">
    <source>
        <dbReference type="EMBL" id="MFC3208999.1"/>
    </source>
</evidence>
<keyword evidence="2" id="KW-1185">Reference proteome</keyword>
<name>A0ABV7KFC9_9HYPH</name>
<comment type="caution">
    <text evidence="1">The sequence shown here is derived from an EMBL/GenBank/DDBJ whole genome shotgun (WGS) entry which is preliminary data.</text>
</comment>
<dbReference type="Pfam" id="PF18856">
    <property type="entry name" value="baeRF_family12"/>
    <property type="match status" value="1"/>
</dbReference>
<accession>A0ABV7KFC9</accession>